<reference evidence="4 5" key="1">
    <citation type="submission" date="2016-01" db="EMBL/GenBank/DDBJ databases">
        <title>Genome sequencing of Roseivirga echinicomitans KMM 6058.</title>
        <authorList>
            <person name="Selvaratnam C."/>
            <person name="Thevarajoo S."/>
            <person name="Goh K.M."/>
            <person name="Ee R."/>
            <person name="Chan K.-G."/>
            <person name="Chong C.S."/>
        </authorList>
    </citation>
    <scope>NUCLEOTIDE SEQUENCE [LARGE SCALE GENOMIC DNA]</scope>
    <source>
        <strain evidence="4 5">KMM 6058</strain>
    </source>
</reference>
<dbReference type="Proteomes" id="UP000075615">
    <property type="component" value="Unassembled WGS sequence"/>
</dbReference>
<accession>A0A150XV18</accession>
<evidence type="ECO:0000313" key="5">
    <source>
        <dbReference type="Proteomes" id="UP000075615"/>
    </source>
</evidence>
<dbReference type="RefSeq" id="WP_068412780.1">
    <property type="nucleotide sequence ID" value="NZ_LRDB01000003.1"/>
</dbReference>
<keyword evidence="2" id="KW-0808">Transferase</keyword>
<evidence type="ECO:0000256" key="1">
    <source>
        <dbReference type="ARBA" id="ARBA00022603"/>
    </source>
</evidence>
<dbReference type="InterPro" id="IPR029063">
    <property type="entry name" value="SAM-dependent_MTases_sf"/>
</dbReference>
<evidence type="ECO:0000313" key="4">
    <source>
        <dbReference type="EMBL" id="KYG82597.1"/>
    </source>
</evidence>
<comment type="caution">
    <text evidence="4">The sequence shown here is derived from an EMBL/GenBank/DDBJ whole genome shotgun (WGS) entry which is preliminary data.</text>
</comment>
<dbReference type="OrthoDB" id="108476at2"/>
<dbReference type="SUPFAM" id="SSF53335">
    <property type="entry name" value="S-adenosyl-L-methionine-dependent methyltransferases"/>
    <property type="match status" value="1"/>
</dbReference>
<dbReference type="Pfam" id="PF13489">
    <property type="entry name" value="Methyltransf_23"/>
    <property type="match status" value="1"/>
</dbReference>
<keyword evidence="1" id="KW-0489">Methyltransferase</keyword>
<dbReference type="STRING" id="296218.AWN68_15220"/>
<protein>
    <recommendedName>
        <fullName evidence="6">Methyltransferase type 11 domain-containing protein</fullName>
    </recommendedName>
</protein>
<keyword evidence="5" id="KW-1185">Reference proteome</keyword>
<evidence type="ECO:0008006" key="6">
    <source>
        <dbReference type="Google" id="ProtNLM"/>
    </source>
</evidence>
<proteinExistence type="predicted"/>
<organism evidence="4 5">
    <name type="scientific">Roseivirga echinicomitans</name>
    <dbReference type="NCBI Taxonomy" id="296218"/>
    <lineage>
        <taxon>Bacteria</taxon>
        <taxon>Pseudomonadati</taxon>
        <taxon>Bacteroidota</taxon>
        <taxon>Cytophagia</taxon>
        <taxon>Cytophagales</taxon>
        <taxon>Roseivirgaceae</taxon>
        <taxon>Roseivirga</taxon>
    </lineage>
</organism>
<dbReference type="Gene3D" id="3.40.50.150">
    <property type="entry name" value="Vaccinia Virus protein VP39"/>
    <property type="match status" value="1"/>
</dbReference>
<keyword evidence="3" id="KW-0949">S-adenosyl-L-methionine</keyword>
<dbReference type="CDD" id="cd02440">
    <property type="entry name" value="AdoMet_MTases"/>
    <property type="match status" value="1"/>
</dbReference>
<name>A0A150XV18_9BACT</name>
<dbReference type="PANTHER" id="PTHR43464:SF19">
    <property type="entry name" value="UBIQUINONE BIOSYNTHESIS O-METHYLTRANSFERASE, MITOCHONDRIAL"/>
    <property type="match status" value="1"/>
</dbReference>
<dbReference type="AlphaFoldDB" id="A0A150XV18"/>
<evidence type="ECO:0000256" key="3">
    <source>
        <dbReference type="ARBA" id="ARBA00022691"/>
    </source>
</evidence>
<sequence>MTKNHGYLEFPDIHRYSVSEGLSEEVLVAAFKVEEHYHRLLLNEKNFDKRVKLYDEFYSKLIPIYGRDTSLIDGINDKDKYVKLFAKELENASVVDYGSGQGYMLQSIERHLKTKSLTGIDVVIPESLKSHKTIRFIESNIINYEFDEKFDVAFSDNVLEHLVPEDADIHLKNIFNHLKPNGKLIIIMPNRLFGPWDVTRIKDFSQSGKLTAEGGHVNESTHTEMANQLKKIGFREVSTILPIPKLKYSLFKKVRIKTHWVEAIENNPILLRIFRSIKVYGVCQLKLPVTLIAQK</sequence>
<dbReference type="GO" id="GO:0032259">
    <property type="term" value="P:methylation"/>
    <property type="evidence" value="ECO:0007669"/>
    <property type="project" value="UniProtKB-KW"/>
</dbReference>
<gene>
    <name evidence="4" type="ORF">AWN68_15220</name>
</gene>
<dbReference type="EMBL" id="LRDB01000003">
    <property type="protein sequence ID" value="KYG82597.1"/>
    <property type="molecule type" value="Genomic_DNA"/>
</dbReference>
<evidence type="ECO:0000256" key="2">
    <source>
        <dbReference type="ARBA" id="ARBA00022679"/>
    </source>
</evidence>
<dbReference type="PANTHER" id="PTHR43464">
    <property type="entry name" value="METHYLTRANSFERASE"/>
    <property type="match status" value="1"/>
</dbReference>
<dbReference type="GO" id="GO:0008168">
    <property type="term" value="F:methyltransferase activity"/>
    <property type="evidence" value="ECO:0007669"/>
    <property type="project" value="UniProtKB-KW"/>
</dbReference>